<protein>
    <recommendedName>
        <fullName evidence="1">Prenylated flavin chaperone LpdD-like domain-containing protein</fullName>
    </recommendedName>
</protein>
<dbReference type="EMBL" id="CYYV01000002">
    <property type="protein sequence ID" value="CUN61761.1"/>
    <property type="molecule type" value="Genomic_DNA"/>
</dbReference>
<sequence length="125" mass="13560">MERMLTKKTTATGCTMEVTVMKIGEDFQICLAGGEKPHIGCVVQAVPRESLTGDGSWSATSSVWNRTGHKDEVLCRMLAEKICCACRTVTVCTGGVHIDGITGEQIREIVDAVEKMGEEIAQDLR</sequence>
<feature type="domain" description="Prenylated flavin chaperone LpdD-like" evidence="1">
    <location>
        <begin position="12"/>
        <end position="124"/>
    </location>
</feature>
<evidence type="ECO:0000313" key="2">
    <source>
        <dbReference type="EMBL" id="CUN61761.1"/>
    </source>
</evidence>
<gene>
    <name evidence="2" type="ORF">ERS852406_00446</name>
</gene>
<accession>A0A173YC25</accession>
<evidence type="ECO:0000313" key="3">
    <source>
        <dbReference type="Proteomes" id="UP000095706"/>
    </source>
</evidence>
<dbReference type="Proteomes" id="UP000095706">
    <property type="component" value="Unassembled WGS sequence"/>
</dbReference>
<name>A0A173YC25_9FIRM</name>
<dbReference type="Pfam" id="PF21758">
    <property type="entry name" value="PAC_bac"/>
    <property type="match status" value="1"/>
</dbReference>
<proteinExistence type="predicted"/>
<dbReference type="AlphaFoldDB" id="A0A173YC25"/>
<organism evidence="2 3">
    <name type="scientific">Fusicatenibacter saccharivorans</name>
    <dbReference type="NCBI Taxonomy" id="1150298"/>
    <lineage>
        <taxon>Bacteria</taxon>
        <taxon>Bacillati</taxon>
        <taxon>Bacillota</taxon>
        <taxon>Clostridia</taxon>
        <taxon>Lachnospirales</taxon>
        <taxon>Lachnospiraceae</taxon>
        <taxon>Fusicatenibacter</taxon>
    </lineage>
</organism>
<evidence type="ECO:0000259" key="1">
    <source>
        <dbReference type="Pfam" id="PF21758"/>
    </source>
</evidence>
<dbReference type="InterPro" id="IPR048844">
    <property type="entry name" value="LpdD_chaperone-like"/>
</dbReference>
<reference evidence="2 3" key="1">
    <citation type="submission" date="2015-09" db="EMBL/GenBank/DDBJ databases">
        <authorList>
            <consortium name="Pathogen Informatics"/>
        </authorList>
    </citation>
    <scope>NUCLEOTIDE SEQUENCE [LARGE SCALE GENOMIC DNA]</scope>
    <source>
        <strain evidence="2 3">2789STDY5608849</strain>
    </source>
</reference>